<reference evidence="7" key="1">
    <citation type="submission" date="2018-05" db="EMBL/GenBank/DDBJ databases">
        <authorList>
            <person name="Lanie J.A."/>
            <person name="Ng W.-L."/>
            <person name="Kazmierczak K.M."/>
            <person name="Andrzejewski T.M."/>
            <person name="Davidsen T.M."/>
            <person name="Wayne K.J."/>
            <person name="Tettelin H."/>
            <person name="Glass J.I."/>
            <person name="Rusch D."/>
            <person name="Podicherti R."/>
            <person name="Tsui H.-C.T."/>
            <person name="Winkler M.E."/>
        </authorList>
    </citation>
    <scope>NUCLEOTIDE SEQUENCE</scope>
</reference>
<sequence length="396" mass="42866">MKFASFVDSLGGDGAEAWAILTESREAQARGEDVIILSIGDPDFETPTFVVDAAIEALRAGDTHYTELEGRSTLRSAIANKMSLTSGVEIGSDRVTVLAGTQNAFYSVCRCLFGQGDEVIVLDPAYVTYEAAIASTGATQVRVRQPVESGFRPDVDVLAASITSTTRGIVFSNPSNPTGVTLNNDELNAIADIAIQNDLWVVADEVYSDLVFDGVYRSIAGVHGMLERTVTVSGVSKSYAMTGWRCGWAVGPPALTSHLRRMALITLYGLPGFVMEAANVALREGSEEVELARETYRRRRDLVLEILAEARNLPTLVPEAGMFLMADVRAHNDDANLFAWDLYRSTGVSVLDAGAFGATSRGWVRISYGIDEVQLTEACRRIVKFTREESATGSLR</sequence>
<dbReference type="GO" id="GO:0030170">
    <property type="term" value="F:pyridoxal phosphate binding"/>
    <property type="evidence" value="ECO:0007669"/>
    <property type="project" value="InterPro"/>
</dbReference>
<dbReference type="PANTHER" id="PTHR46383:SF1">
    <property type="entry name" value="ASPARTATE AMINOTRANSFERASE"/>
    <property type="match status" value="1"/>
</dbReference>
<dbReference type="AlphaFoldDB" id="A0A381MZP7"/>
<dbReference type="InterPro" id="IPR015424">
    <property type="entry name" value="PyrdxlP-dep_Trfase"/>
</dbReference>
<keyword evidence="3" id="KW-0032">Aminotransferase</keyword>
<dbReference type="InterPro" id="IPR015422">
    <property type="entry name" value="PyrdxlP-dep_Trfase_small"/>
</dbReference>
<evidence type="ECO:0000256" key="2">
    <source>
        <dbReference type="ARBA" id="ARBA00007441"/>
    </source>
</evidence>
<accession>A0A381MZP7</accession>
<comment type="similarity">
    <text evidence="2">Belongs to the class-I pyridoxal-phosphate-dependent aminotransferase family.</text>
</comment>
<dbReference type="PANTHER" id="PTHR46383">
    <property type="entry name" value="ASPARTATE AMINOTRANSFERASE"/>
    <property type="match status" value="1"/>
</dbReference>
<evidence type="ECO:0000259" key="6">
    <source>
        <dbReference type="Pfam" id="PF00155"/>
    </source>
</evidence>
<dbReference type="EMBL" id="UINC01000033">
    <property type="protein sequence ID" value="SUZ47767.1"/>
    <property type="molecule type" value="Genomic_DNA"/>
</dbReference>
<organism evidence="7">
    <name type="scientific">marine metagenome</name>
    <dbReference type="NCBI Taxonomy" id="408172"/>
    <lineage>
        <taxon>unclassified sequences</taxon>
        <taxon>metagenomes</taxon>
        <taxon>ecological metagenomes</taxon>
    </lineage>
</organism>
<proteinExistence type="inferred from homology"/>
<comment type="cofactor">
    <cofactor evidence="1">
        <name>pyridoxal 5'-phosphate</name>
        <dbReference type="ChEBI" id="CHEBI:597326"/>
    </cofactor>
</comment>
<evidence type="ECO:0000256" key="5">
    <source>
        <dbReference type="ARBA" id="ARBA00022898"/>
    </source>
</evidence>
<evidence type="ECO:0000256" key="4">
    <source>
        <dbReference type="ARBA" id="ARBA00022679"/>
    </source>
</evidence>
<dbReference type="Gene3D" id="3.90.1150.10">
    <property type="entry name" value="Aspartate Aminotransferase, domain 1"/>
    <property type="match status" value="1"/>
</dbReference>
<feature type="domain" description="Aminotransferase class I/classII large" evidence="6">
    <location>
        <begin position="33"/>
        <end position="382"/>
    </location>
</feature>
<dbReference type="InterPro" id="IPR004839">
    <property type="entry name" value="Aminotransferase_I/II_large"/>
</dbReference>
<keyword evidence="4" id="KW-0808">Transferase</keyword>
<dbReference type="Gene3D" id="3.40.640.10">
    <property type="entry name" value="Type I PLP-dependent aspartate aminotransferase-like (Major domain)"/>
    <property type="match status" value="1"/>
</dbReference>
<dbReference type="GO" id="GO:0008483">
    <property type="term" value="F:transaminase activity"/>
    <property type="evidence" value="ECO:0007669"/>
    <property type="project" value="UniProtKB-KW"/>
</dbReference>
<dbReference type="SUPFAM" id="SSF53383">
    <property type="entry name" value="PLP-dependent transferases"/>
    <property type="match status" value="1"/>
</dbReference>
<evidence type="ECO:0000256" key="3">
    <source>
        <dbReference type="ARBA" id="ARBA00022576"/>
    </source>
</evidence>
<dbReference type="CDD" id="cd00609">
    <property type="entry name" value="AAT_like"/>
    <property type="match status" value="1"/>
</dbReference>
<evidence type="ECO:0000256" key="1">
    <source>
        <dbReference type="ARBA" id="ARBA00001933"/>
    </source>
</evidence>
<dbReference type="GO" id="GO:0006520">
    <property type="term" value="P:amino acid metabolic process"/>
    <property type="evidence" value="ECO:0007669"/>
    <property type="project" value="InterPro"/>
</dbReference>
<dbReference type="InterPro" id="IPR015421">
    <property type="entry name" value="PyrdxlP-dep_Trfase_major"/>
</dbReference>
<dbReference type="InterPro" id="IPR050596">
    <property type="entry name" value="AspAT/PAT-like"/>
</dbReference>
<dbReference type="Pfam" id="PF00155">
    <property type="entry name" value="Aminotran_1_2"/>
    <property type="match status" value="1"/>
</dbReference>
<name>A0A381MZP7_9ZZZZ</name>
<keyword evidence="5" id="KW-0663">Pyridoxal phosphate</keyword>
<protein>
    <recommendedName>
        <fullName evidence="6">Aminotransferase class I/classII large domain-containing protein</fullName>
    </recommendedName>
</protein>
<evidence type="ECO:0000313" key="7">
    <source>
        <dbReference type="EMBL" id="SUZ47767.1"/>
    </source>
</evidence>
<gene>
    <name evidence="7" type="ORF">METZ01_LOCUS621</name>
</gene>